<proteinExistence type="predicted"/>
<organism evidence="2 3">
    <name type="scientific">Cinchona calisaya</name>
    <dbReference type="NCBI Taxonomy" id="153742"/>
    <lineage>
        <taxon>Eukaryota</taxon>
        <taxon>Viridiplantae</taxon>
        <taxon>Streptophyta</taxon>
        <taxon>Embryophyta</taxon>
        <taxon>Tracheophyta</taxon>
        <taxon>Spermatophyta</taxon>
        <taxon>Magnoliopsida</taxon>
        <taxon>eudicotyledons</taxon>
        <taxon>Gunneridae</taxon>
        <taxon>Pentapetalae</taxon>
        <taxon>asterids</taxon>
        <taxon>lamiids</taxon>
        <taxon>Gentianales</taxon>
        <taxon>Rubiaceae</taxon>
        <taxon>Cinchonoideae</taxon>
        <taxon>Cinchoneae</taxon>
        <taxon>Cinchona</taxon>
    </lineage>
</organism>
<evidence type="ECO:0000256" key="1">
    <source>
        <dbReference type="SAM" id="MobiDB-lite"/>
    </source>
</evidence>
<keyword evidence="3" id="KW-1185">Reference proteome</keyword>
<comment type="caution">
    <text evidence="2">The sequence shown here is derived from an EMBL/GenBank/DDBJ whole genome shotgun (WGS) entry which is preliminary data.</text>
</comment>
<dbReference type="AlphaFoldDB" id="A0ABD3A4I8"/>
<reference evidence="2 3" key="1">
    <citation type="submission" date="2024-11" db="EMBL/GenBank/DDBJ databases">
        <title>A near-complete genome assembly of Cinchona calisaya.</title>
        <authorList>
            <person name="Lian D.C."/>
            <person name="Zhao X.W."/>
            <person name="Wei L."/>
        </authorList>
    </citation>
    <scope>NUCLEOTIDE SEQUENCE [LARGE SCALE GENOMIC DNA]</scope>
    <source>
        <tissue evidence="2">Nenye</tissue>
    </source>
</reference>
<dbReference type="EMBL" id="JBJUIK010000006">
    <property type="protein sequence ID" value="KAL3524628.1"/>
    <property type="molecule type" value="Genomic_DNA"/>
</dbReference>
<gene>
    <name evidence="2" type="ORF">ACH5RR_013000</name>
</gene>
<name>A0ABD3A4I8_9GENT</name>
<evidence type="ECO:0000313" key="3">
    <source>
        <dbReference type="Proteomes" id="UP001630127"/>
    </source>
</evidence>
<evidence type="ECO:0000313" key="2">
    <source>
        <dbReference type="EMBL" id="KAL3524628.1"/>
    </source>
</evidence>
<protein>
    <submittedName>
        <fullName evidence="2">Uncharacterized protein</fullName>
    </submittedName>
</protein>
<dbReference type="Proteomes" id="UP001630127">
    <property type="component" value="Unassembled WGS sequence"/>
</dbReference>
<feature type="region of interest" description="Disordered" evidence="1">
    <location>
        <begin position="1"/>
        <end position="29"/>
    </location>
</feature>
<accession>A0ABD3A4I8</accession>
<sequence>MGQPSKEKDEIDHGVDKQGKKEAIEKKKKEDVTPIPEKFVNLPYAKFLKEIFSNKRKTEETKVVKMTELCSGVLESKVLPK</sequence>